<dbReference type="SUPFAM" id="SSF55797">
    <property type="entry name" value="PR-1-like"/>
    <property type="match status" value="1"/>
</dbReference>
<feature type="region of interest" description="Disordered" evidence="1">
    <location>
        <begin position="22"/>
        <end position="45"/>
    </location>
</feature>
<evidence type="ECO:0000313" key="3">
    <source>
        <dbReference type="EMBL" id="TSA81428.1"/>
    </source>
</evidence>
<dbReference type="RefSeq" id="WP_143721616.1">
    <property type="nucleotide sequence ID" value="NZ_VKDB01000022.1"/>
</dbReference>
<dbReference type="AlphaFoldDB" id="A0A553UMI0"/>
<comment type="caution">
    <text evidence="3">The sequence shown here is derived from an EMBL/GenBank/DDBJ whole genome shotgun (WGS) entry which is preliminary data.</text>
</comment>
<feature type="compositionally biased region" description="Polar residues" evidence="1">
    <location>
        <begin position="22"/>
        <end position="34"/>
    </location>
</feature>
<evidence type="ECO:0000256" key="2">
    <source>
        <dbReference type="SAM" id="SignalP"/>
    </source>
</evidence>
<dbReference type="PROSITE" id="PS51257">
    <property type="entry name" value="PROKAR_LIPOPROTEIN"/>
    <property type="match status" value="1"/>
</dbReference>
<evidence type="ECO:0000256" key="1">
    <source>
        <dbReference type="SAM" id="MobiDB-lite"/>
    </source>
</evidence>
<accession>A0A553UMI0</accession>
<sequence>MFKSLLAVSLLLLLSACNSPGTPTSPKSEAAQPQQPNPDTRPPFDVTLTPEHLTLSNKQQGKVAFTLVWNSYKGMLWHVLQQSAAAALLKAEIHKDAVGTWISVDATDVLPGEYTLGLKVNDQDNVHSIIRTVRVTVAQDASLPSIAPINRVRLSPGQQVILPLTITPPANGTPLAPIIVSSPAPELLSATLVGSELTIRASAAALPQGLIPITVKVSAGAEAVSLRIPVEIGDLIEREYDRFNELRAQANLPAVTFDTGASMNCWMHGRYMMVNEIIGHNQNPALPFASLEGLACATSSNVAWSEVPLSKLSVLTPSTSTLFTAPFHALGMLQPTQQTVGIGVFTVASSYPNYARLGSAITSLGGEKPLAQQMTFPGDKATTDMSSYNGGEWPDPLTACPDLDPQKTGLPLIAATFISGATTATEATLASAGQDIPVCAYGSTQYANTKDKPGDYVGGPIGAQEMGRSILQRSGAVFMIPKRPLEGGKTYQASVKINGQLMQWSFMTAAALREQSLPDITRQQIR</sequence>
<dbReference type="InterPro" id="IPR035940">
    <property type="entry name" value="CAP_sf"/>
</dbReference>
<keyword evidence="2" id="KW-0732">Signal</keyword>
<dbReference type="EMBL" id="VKDB01000022">
    <property type="protein sequence ID" value="TSA81428.1"/>
    <property type="molecule type" value="Genomic_DNA"/>
</dbReference>
<feature type="chain" id="PRO_5022238604" evidence="2">
    <location>
        <begin position="22"/>
        <end position="526"/>
    </location>
</feature>
<evidence type="ECO:0000313" key="4">
    <source>
        <dbReference type="Proteomes" id="UP000316092"/>
    </source>
</evidence>
<feature type="signal peptide" evidence="2">
    <location>
        <begin position="1"/>
        <end position="21"/>
    </location>
</feature>
<protein>
    <submittedName>
        <fullName evidence="3">CAP domain-containing protein</fullName>
    </submittedName>
</protein>
<reference evidence="3 4" key="1">
    <citation type="submission" date="2019-07" db="EMBL/GenBank/DDBJ databases">
        <title>Deinococcus detaillus sp. nov., isolated from humus soil in Antarctica.</title>
        <authorList>
            <person name="Zhang K."/>
        </authorList>
    </citation>
    <scope>NUCLEOTIDE SEQUENCE [LARGE SCALE GENOMIC DNA]</scope>
    <source>
        <strain evidence="3 4">H1</strain>
    </source>
</reference>
<proteinExistence type="predicted"/>
<gene>
    <name evidence="3" type="ORF">FNU79_14955</name>
</gene>
<keyword evidence="4" id="KW-1185">Reference proteome</keyword>
<dbReference type="Proteomes" id="UP000316092">
    <property type="component" value="Unassembled WGS sequence"/>
</dbReference>
<organism evidence="3 4">
    <name type="scientific">Deinococcus detaillensis</name>
    <dbReference type="NCBI Taxonomy" id="2592048"/>
    <lineage>
        <taxon>Bacteria</taxon>
        <taxon>Thermotogati</taxon>
        <taxon>Deinococcota</taxon>
        <taxon>Deinococci</taxon>
        <taxon>Deinococcales</taxon>
        <taxon>Deinococcaceae</taxon>
        <taxon>Deinococcus</taxon>
    </lineage>
</organism>
<dbReference type="OrthoDB" id="70623at2"/>
<name>A0A553UMI0_9DEIO</name>